<dbReference type="GO" id="GO:0005886">
    <property type="term" value="C:plasma membrane"/>
    <property type="evidence" value="ECO:0007669"/>
    <property type="project" value="UniProtKB-SubCell"/>
</dbReference>
<evidence type="ECO:0000256" key="6">
    <source>
        <dbReference type="ARBA" id="ARBA00022989"/>
    </source>
</evidence>
<evidence type="ECO:0000313" key="12">
    <source>
        <dbReference type="Proteomes" id="UP000030902"/>
    </source>
</evidence>
<dbReference type="GO" id="GO:0015250">
    <property type="term" value="F:water channel activity"/>
    <property type="evidence" value="ECO:0007669"/>
    <property type="project" value="TreeGrafter"/>
</dbReference>
<accession>A0A6S4GRA3</accession>
<feature type="compositionally biased region" description="Basic residues" evidence="9">
    <location>
        <begin position="1"/>
        <end position="20"/>
    </location>
</feature>
<gene>
    <name evidence="11" type="ORF">TM7x_02550</name>
</gene>
<evidence type="ECO:0000256" key="7">
    <source>
        <dbReference type="ARBA" id="ARBA00023136"/>
    </source>
</evidence>
<dbReference type="InterPro" id="IPR023271">
    <property type="entry name" value="Aquaporin-like"/>
</dbReference>
<dbReference type="Pfam" id="PF00230">
    <property type="entry name" value="MIP"/>
    <property type="match status" value="1"/>
</dbReference>
<comment type="similarity">
    <text evidence="2 8">Belongs to the MIP/aquaporin (TC 1.A.8) family.</text>
</comment>
<dbReference type="RefSeq" id="WP_052198838.1">
    <property type="nucleotide sequence ID" value="NZ_CP007496.1"/>
</dbReference>
<dbReference type="PRINTS" id="PR00783">
    <property type="entry name" value="MINTRINSICP"/>
</dbReference>
<dbReference type="PANTHER" id="PTHR19139">
    <property type="entry name" value="AQUAPORIN TRANSPORTER"/>
    <property type="match status" value="1"/>
</dbReference>
<dbReference type="Gene3D" id="1.20.1080.10">
    <property type="entry name" value="Glycerol uptake facilitator protein"/>
    <property type="match status" value="1"/>
</dbReference>
<name>A0A6S4GRA3_9BACT</name>
<dbReference type="Proteomes" id="UP000030902">
    <property type="component" value="Chromosome"/>
</dbReference>
<keyword evidence="12" id="KW-1185">Reference proteome</keyword>
<evidence type="ECO:0000256" key="4">
    <source>
        <dbReference type="ARBA" id="ARBA00022475"/>
    </source>
</evidence>
<dbReference type="KEGG" id="sox:TM7x_02550"/>
<evidence type="ECO:0000256" key="5">
    <source>
        <dbReference type="ARBA" id="ARBA00022692"/>
    </source>
</evidence>
<comment type="subcellular location">
    <subcellularLocation>
        <location evidence="1">Cell membrane</location>
        <topology evidence="1">Multi-pass membrane protein</topology>
    </subcellularLocation>
</comment>
<evidence type="ECO:0000256" key="10">
    <source>
        <dbReference type="SAM" id="Phobius"/>
    </source>
</evidence>
<dbReference type="AlphaFoldDB" id="A0A6S4GRA3"/>
<evidence type="ECO:0000256" key="9">
    <source>
        <dbReference type="SAM" id="MobiDB-lite"/>
    </source>
</evidence>
<dbReference type="InterPro" id="IPR034294">
    <property type="entry name" value="Aquaporin_transptr"/>
</dbReference>
<keyword evidence="3 8" id="KW-0813">Transport</keyword>
<dbReference type="InterPro" id="IPR000425">
    <property type="entry name" value="MIP"/>
</dbReference>
<feature type="transmembrane region" description="Helical" evidence="10">
    <location>
        <begin position="81"/>
        <end position="103"/>
    </location>
</feature>
<dbReference type="EMBL" id="CP007496">
    <property type="protein sequence ID" value="AJA06550.1"/>
    <property type="molecule type" value="Genomic_DNA"/>
</dbReference>
<keyword evidence="7 10" id="KW-0472">Membrane</keyword>
<keyword evidence="4" id="KW-1003">Cell membrane</keyword>
<protein>
    <submittedName>
        <fullName evidence="11">Major intrinsic protein</fullName>
    </submittedName>
</protein>
<feature type="region of interest" description="Disordered" evidence="9">
    <location>
        <begin position="1"/>
        <end position="25"/>
    </location>
</feature>
<evidence type="ECO:0000313" key="11">
    <source>
        <dbReference type="EMBL" id="AJA06550.1"/>
    </source>
</evidence>
<dbReference type="InterPro" id="IPR022357">
    <property type="entry name" value="MIP_CS"/>
</dbReference>
<proteinExistence type="inferred from homology"/>
<dbReference type="SUPFAM" id="SSF81338">
    <property type="entry name" value="Aquaporin-like"/>
    <property type="match status" value="1"/>
</dbReference>
<organism evidence="11 12">
    <name type="scientific">Candidatus Nanosynbacter lyticus</name>
    <dbReference type="NCBI Taxonomy" id="2093824"/>
    <lineage>
        <taxon>Bacteria</taxon>
        <taxon>Candidatus Saccharimonadota</taxon>
        <taxon>Candidatus Saccharimonadia</taxon>
        <taxon>Candidatus Nanosynbacterales</taxon>
        <taxon>Candidatus Nanosynbacteraceae</taxon>
        <taxon>Candidatus Nanosynbacter</taxon>
    </lineage>
</organism>
<feature type="transmembrane region" description="Helical" evidence="10">
    <location>
        <begin position="158"/>
        <end position="181"/>
    </location>
</feature>
<dbReference type="PROSITE" id="PS00221">
    <property type="entry name" value="MIP"/>
    <property type="match status" value="1"/>
</dbReference>
<evidence type="ECO:0000256" key="3">
    <source>
        <dbReference type="ARBA" id="ARBA00022448"/>
    </source>
</evidence>
<reference evidence="11 12" key="1">
    <citation type="journal article" date="2015" name="Proc. Natl. Acad. Sci. U.S.A.">
        <title>Cultivation of a human-associated TM7 phylotype reveals a reduced genome and epibiotic parasitic lifestyle.</title>
        <authorList>
            <person name="He X."/>
            <person name="McLean J.S."/>
            <person name="Edlund A."/>
            <person name="Yooseph S."/>
            <person name="Hall A.P."/>
            <person name="Liu S.Y."/>
            <person name="Dorrestein P.C."/>
            <person name="Esquenazi E."/>
            <person name="Hunter R.C."/>
            <person name="Cheng G."/>
            <person name="Nelson K.E."/>
            <person name="Lux R."/>
            <person name="Shi W."/>
        </authorList>
    </citation>
    <scope>NUCLEOTIDE SEQUENCE [LARGE SCALE GENOMIC DNA]</scope>
    <source>
        <strain evidence="11 12">TM7x</strain>
    </source>
</reference>
<dbReference type="PANTHER" id="PTHR19139:SF199">
    <property type="entry name" value="MIP17260P"/>
    <property type="match status" value="1"/>
</dbReference>
<feature type="transmembrane region" description="Helical" evidence="10">
    <location>
        <begin position="53"/>
        <end position="75"/>
    </location>
</feature>
<feature type="transmembrane region" description="Helical" evidence="10">
    <location>
        <begin position="285"/>
        <end position="305"/>
    </location>
</feature>
<keyword evidence="5 8" id="KW-0812">Transmembrane</keyword>
<evidence type="ECO:0000256" key="8">
    <source>
        <dbReference type="RuleBase" id="RU000477"/>
    </source>
</evidence>
<feature type="transmembrane region" description="Helical" evidence="10">
    <location>
        <begin position="193"/>
        <end position="213"/>
    </location>
</feature>
<keyword evidence="6 10" id="KW-1133">Transmembrane helix</keyword>
<sequence>MATKKTSKKAPVKATAKKTAAKTETKTTVKRVVAESVAPKSQRAKLDSKLPSNLINIVIAEIVGTFILTLAAIFASDILSSMYVGFALMLIVTAIGGISGAHVNPAVTFGLWSMRKLKTILVPFYWGAQFLGAMAAIVLIGSLTNGGFALSFDQFTAFSWNIFAIELIGTAVFVFGIAAVLQRKEIKVAGQAFGIGLALMIGLVASGSLYSYVKGAAIAKIQKEQNAAQSEKGGRTYPREIYVSGATLNPAVALASTEKTDSQLRSSGVLPAEGEKSYSRFSLEVIAATLIGAALGGNLFLLVNYRNKDEE</sequence>
<evidence type="ECO:0000256" key="2">
    <source>
        <dbReference type="ARBA" id="ARBA00006175"/>
    </source>
</evidence>
<feature type="transmembrane region" description="Helical" evidence="10">
    <location>
        <begin position="124"/>
        <end position="152"/>
    </location>
</feature>
<evidence type="ECO:0000256" key="1">
    <source>
        <dbReference type="ARBA" id="ARBA00004651"/>
    </source>
</evidence>